<evidence type="ECO:0000313" key="2">
    <source>
        <dbReference type="Proteomes" id="UP000762676"/>
    </source>
</evidence>
<proteinExistence type="predicted"/>
<protein>
    <submittedName>
        <fullName evidence="1">Uncharacterized protein</fullName>
    </submittedName>
</protein>
<dbReference type="EMBL" id="BMAT01010356">
    <property type="protein sequence ID" value="GFS25174.1"/>
    <property type="molecule type" value="Genomic_DNA"/>
</dbReference>
<sequence>MAPSPFPSVSLARACPGRHIRFHGVSDRLDIGAMFILDCRHGTPPRGAGTCKHKVSLALRDTDILNNLGQPVVACTLRSRLAHTLPPLDPQECTTKTRRLFVVYATPQSGEARTTVPAAQRVKKSQLATHASHYDKLEKKYPSNGCFVLRMSALKFKSRLYLLTWGGFLACE</sequence>
<dbReference type="Proteomes" id="UP000762676">
    <property type="component" value="Unassembled WGS sequence"/>
</dbReference>
<gene>
    <name evidence="1" type="ORF">ElyMa_005177000</name>
</gene>
<evidence type="ECO:0000313" key="1">
    <source>
        <dbReference type="EMBL" id="GFS25174.1"/>
    </source>
</evidence>
<dbReference type="AlphaFoldDB" id="A0AAV4JR50"/>
<reference evidence="1 2" key="1">
    <citation type="journal article" date="2021" name="Elife">
        <title>Chloroplast acquisition without the gene transfer in kleptoplastic sea slugs, Plakobranchus ocellatus.</title>
        <authorList>
            <person name="Maeda T."/>
            <person name="Takahashi S."/>
            <person name="Yoshida T."/>
            <person name="Shimamura S."/>
            <person name="Takaki Y."/>
            <person name="Nagai Y."/>
            <person name="Toyoda A."/>
            <person name="Suzuki Y."/>
            <person name="Arimoto A."/>
            <person name="Ishii H."/>
            <person name="Satoh N."/>
            <person name="Nishiyama T."/>
            <person name="Hasebe M."/>
            <person name="Maruyama T."/>
            <person name="Minagawa J."/>
            <person name="Obokata J."/>
            <person name="Shigenobu S."/>
        </authorList>
    </citation>
    <scope>NUCLEOTIDE SEQUENCE [LARGE SCALE GENOMIC DNA]</scope>
</reference>
<accession>A0AAV4JR50</accession>
<organism evidence="1 2">
    <name type="scientific">Elysia marginata</name>
    <dbReference type="NCBI Taxonomy" id="1093978"/>
    <lineage>
        <taxon>Eukaryota</taxon>
        <taxon>Metazoa</taxon>
        <taxon>Spiralia</taxon>
        <taxon>Lophotrochozoa</taxon>
        <taxon>Mollusca</taxon>
        <taxon>Gastropoda</taxon>
        <taxon>Heterobranchia</taxon>
        <taxon>Euthyneura</taxon>
        <taxon>Panpulmonata</taxon>
        <taxon>Sacoglossa</taxon>
        <taxon>Placobranchoidea</taxon>
        <taxon>Plakobranchidae</taxon>
        <taxon>Elysia</taxon>
    </lineage>
</organism>
<comment type="caution">
    <text evidence="1">The sequence shown here is derived from an EMBL/GenBank/DDBJ whole genome shotgun (WGS) entry which is preliminary data.</text>
</comment>
<keyword evidence="2" id="KW-1185">Reference proteome</keyword>
<name>A0AAV4JR50_9GAST</name>